<dbReference type="RefSeq" id="WP_207381120.1">
    <property type="nucleotide sequence ID" value="NZ_CP071502.1"/>
</dbReference>
<dbReference type="SUPFAM" id="SSF55785">
    <property type="entry name" value="PYP-like sensor domain (PAS domain)"/>
    <property type="match status" value="1"/>
</dbReference>
<dbReference type="CDD" id="cd01949">
    <property type="entry name" value="GGDEF"/>
    <property type="match status" value="1"/>
</dbReference>
<evidence type="ECO:0000259" key="8">
    <source>
        <dbReference type="PROSITE" id="PS50113"/>
    </source>
</evidence>
<dbReference type="InterPro" id="IPR029787">
    <property type="entry name" value="Nucleotide_cyclase"/>
</dbReference>
<feature type="domain" description="PAC" evidence="8">
    <location>
        <begin position="607"/>
        <end position="660"/>
    </location>
</feature>
<evidence type="ECO:0000256" key="1">
    <source>
        <dbReference type="ARBA" id="ARBA00004651"/>
    </source>
</evidence>
<dbReference type="EMBL" id="CP071502">
    <property type="protein sequence ID" value="QSX37962.1"/>
    <property type="molecule type" value="Genomic_DNA"/>
</dbReference>
<feature type="transmembrane region" description="Helical" evidence="6">
    <location>
        <begin position="205"/>
        <end position="221"/>
    </location>
</feature>
<evidence type="ECO:0000256" key="4">
    <source>
        <dbReference type="ARBA" id="ARBA00022989"/>
    </source>
</evidence>
<feature type="transmembrane region" description="Helical" evidence="6">
    <location>
        <begin position="12"/>
        <end position="32"/>
    </location>
</feature>
<name>A0ABX7R2B9_9GAMM</name>
<dbReference type="Pfam" id="PF08447">
    <property type="entry name" value="PAS_3"/>
    <property type="match status" value="1"/>
</dbReference>
<reference evidence="11 12" key="1">
    <citation type="submission" date="2021-03" db="EMBL/GenBank/DDBJ databases">
        <title>Novel species identification of genus Shewanella.</title>
        <authorList>
            <person name="Liu G."/>
            <person name="Zhang Q."/>
        </authorList>
    </citation>
    <scope>NUCLEOTIDE SEQUENCE [LARGE SCALE GENOMIC DNA]</scope>
    <source>
        <strain evidence="11 12">FJAT-52962</strain>
    </source>
</reference>
<evidence type="ECO:0000313" key="12">
    <source>
        <dbReference type="Proteomes" id="UP000663207"/>
    </source>
</evidence>
<dbReference type="PANTHER" id="PTHR46663">
    <property type="entry name" value="DIGUANYLATE CYCLASE DGCT-RELATED"/>
    <property type="match status" value="1"/>
</dbReference>
<gene>
    <name evidence="11" type="ORF">JYB85_03730</name>
</gene>
<keyword evidence="3 6" id="KW-0812">Transmembrane</keyword>
<dbReference type="Gene3D" id="3.30.70.270">
    <property type="match status" value="1"/>
</dbReference>
<dbReference type="PROSITE" id="PS50887">
    <property type="entry name" value="GGDEF"/>
    <property type="match status" value="1"/>
</dbReference>
<dbReference type="InterPro" id="IPR000014">
    <property type="entry name" value="PAS"/>
</dbReference>
<evidence type="ECO:0000259" key="9">
    <source>
        <dbReference type="PROSITE" id="PS50839"/>
    </source>
</evidence>
<feature type="transmembrane region" description="Helical" evidence="6">
    <location>
        <begin position="169"/>
        <end position="193"/>
    </location>
</feature>
<evidence type="ECO:0000256" key="2">
    <source>
        <dbReference type="ARBA" id="ARBA00022475"/>
    </source>
</evidence>
<dbReference type="SMART" id="SM00091">
    <property type="entry name" value="PAS"/>
    <property type="match status" value="1"/>
</dbReference>
<dbReference type="InterPro" id="IPR000160">
    <property type="entry name" value="GGDEF_dom"/>
</dbReference>
<dbReference type="NCBIfam" id="TIGR00254">
    <property type="entry name" value="GGDEF"/>
    <property type="match status" value="1"/>
</dbReference>
<dbReference type="SMART" id="SM00267">
    <property type="entry name" value="GGDEF"/>
    <property type="match status" value="1"/>
</dbReference>
<proteinExistence type="predicted"/>
<dbReference type="InterPro" id="IPR013655">
    <property type="entry name" value="PAS_fold_3"/>
</dbReference>
<feature type="domain" description="GGDEF" evidence="10">
    <location>
        <begin position="692"/>
        <end position="825"/>
    </location>
</feature>
<dbReference type="Proteomes" id="UP000663207">
    <property type="component" value="Chromosome"/>
</dbReference>
<dbReference type="PANTHER" id="PTHR46663:SF3">
    <property type="entry name" value="SLL0267 PROTEIN"/>
    <property type="match status" value="1"/>
</dbReference>
<dbReference type="PROSITE" id="PS50839">
    <property type="entry name" value="CHASE"/>
    <property type="match status" value="1"/>
</dbReference>
<dbReference type="PROSITE" id="PS50113">
    <property type="entry name" value="PAC"/>
    <property type="match status" value="1"/>
</dbReference>
<dbReference type="InterPro" id="IPR043128">
    <property type="entry name" value="Rev_trsase/Diguanyl_cyclase"/>
</dbReference>
<dbReference type="PROSITE" id="PS50112">
    <property type="entry name" value="PAS"/>
    <property type="match status" value="1"/>
</dbReference>
<keyword evidence="12" id="KW-1185">Reference proteome</keyword>
<dbReference type="Pfam" id="PF05231">
    <property type="entry name" value="MASE1"/>
    <property type="match status" value="1"/>
</dbReference>
<keyword evidence="5 6" id="KW-0472">Membrane</keyword>
<protein>
    <submittedName>
        <fullName evidence="11">Diguanylate cyclase</fullName>
    </submittedName>
</protein>
<dbReference type="SMART" id="SM00086">
    <property type="entry name" value="PAC"/>
    <property type="match status" value="1"/>
</dbReference>
<feature type="transmembrane region" description="Helical" evidence="6">
    <location>
        <begin position="90"/>
        <end position="111"/>
    </location>
</feature>
<dbReference type="InterPro" id="IPR001610">
    <property type="entry name" value="PAC"/>
</dbReference>
<dbReference type="SUPFAM" id="SSF55073">
    <property type="entry name" value="Nucleotide cyclase"/>
    <property type="match status" value="1"/>
</dbReference>
<feature type="domain" description="PAS" evidence="7">
    <location>
        <begin position="531"/>
        <end position="603"/>
    </location>
</feature>
<dbReference type="Pfam" id="PF03924">
    <property type="entry name" value="CHASE"/>
    <property type="match status" value="1"/>
</dbReference>
<accession>A0ABX7R2B9</accession>
<feature type="transmembrane region" description="Helical" evidence="6">
    <location>
        <begin position="68"/>
        <end position="84"/>
    </location>
</feature>
<dbReference type="Gene3D" id="3.30.450.20">
    <property type="entry name" value="PAS domain"/>
    <property type="match status" value="1"/>
</dbReference>
<dbReference type="InterPro" id="IPR007895">
    <property type="entry name" value="MASE1"/>
</dbReference>
<evidence type="ECO:0000256" key="6">
    <source>
        <dbReference type="SAM" id="Phobius"/>
    </source>
</evidence>
<dbReference type="SMART" id="SM01079">
    <property type="entry name" value="CHASE"/>
    <property type="match status" value="1"/>
</dbReference>
<organism evidence="11 12">
    <name type="scientific">Shewanella sedimentimangrovi</name>
    <dbReference type="NCBI Taxonomy" id="2814293"/>
    <lineage>
        <taxon>Bacteria</taxon>
        <taxon>Pseudomonadati</taxon>
        <taxon>Pseudomonadota</taxon>
        <taxon>Gammaproteobacteria</taxon>
        <taxon>Alteromonadales</taxon>
        <taxon>Shewanellaceae</taxon>
        <taxon>Shewanella</taxon>
    </lineage>
</organism>
<feature type="transmembrane region" description="Helical" evidence="6">
    <location>
        <begin position="44"/>
        <end position="63"/>
    </location>
</feature>
<dbReference type="Pfam" id="PF00990">
    <property type="entry name" value="GGDEF"/>
    <property type="match status" value="1"/>
</dbReference>
<feature type="domain" description="CHASE" evidence="9">
    <location>
        <begin position="268"/>
        <end position="430"/>
    </location>
</feature>
<dbReference type="InterPro" id="IPR000700">
    <property type="entry name" value="PAS-assoc_C"/>
</dbReference>
<dbReference type="InterPro" id="IPR035965">
    <property type="entry name" value="PAS-like_dom_sf"/>
</dbReference>
<keyword evidence="4 6" id="KW-1133">Transmembrane helix</keyword>
<evidence type="ECO:0000259" key="10">
    <source>
        <dbReference type="PROSITE" id="PS50887"/>
    </source>
</evidence>
<dbReference type="Gene3D" id="3.30.450.350">
    <property type="entry name" value="CHASE domain"/>
    <property type="match status" value="1"/>
</dbReference>
<dbReference type="InterPro" id="IPR042240">
    <property type="entry name" value="CHASE_sf"/>
</dbReference>
<evidence type="ECO:0000256" key="5">
    <source>
        <dbReference type="ARBA" id="ARBA00023136"/>
    </source>
</evidence>
<feature type="transmembrane region" description="Helical" evidence="6">
    <location>
        <begin position="132"/>
        <end position="157"/>
    </location>
</feature>
<dbReference type="NCBIfam" id="TIGR00229">
    <property type="entry name" value="sensory_box"/>
    <property type="match status" value="1"/>
</dbReference>
<dbReference type="CDD" id="cd00130">
    <property type="entry name" value="PAS"/>
    <property type="match status" value="1"/>
</dbReference>
<comment type="subcellular location">
    <subcellularLocation>
        <location evidence="1">Cell membrane</location>
        <topology evidence="1">Multi-pass membrane protein</topology>
    </subcellularLocation>
</comment>
<keyword evidence="2" id="KW-1003">Cell membrane</keyword>
<dbReference type="InterPro" id="IPR052163">
    <property type="entry name" value="DGC-Regulatory_Protein"/>
</dbReference>
<evidence type="ECO:0000259" key="7">
    <source>
        <dbReference type="PROSITE" id="PS50112"/>
    </source>
</evidence>
<evidence type="ECO:0000313" key="11">
    <source>
        <dbReference type="EMBL" id="QSX37962.1"/>
    </source>
</evidence>
<dbReference type="InterPro" id="IPR006189">
    <property type="entry name" value="CHASE_dom"/>
</dbReference>
<sequence>MPISRTKHDNLLSLFELGLLPLFLLSLVYILSGKLGLMLALPPGYASPIFPPAGIALAAAFLAGKRTWPFIFVGSLLLNLWIGYQDQGNIGTTGTLVATVIALASLLQAILGSAMLRKIISLPTSLDNSREVAGFLLLAPVFCLTSASLSVGGLFLLGLVDARDVISNWVAWWIGDTLGAVVLFPLTMIFTAAPFTLWRSRIKTVALPISAVFVFFVAIFIKTSQWEYGDSLSEFKQYSQQSLMQFQSKLETQEALLAQTAALFARDGDDAVSRNEFARFADRSLSRYPMIQALSYAPRITGERRQAFITKQQFELAQFTITERNDQGKLQAAGFRDFYYPVTFIEPLSGNQEALGFDLASNPLRLTAIVSAKQTGALVASAPLQLVQEKQGQKGVLLFMAINPQDPYSGVVTSVLRMGEFMTQLLPEVSPHLYMRLTDAEDQSTLYDNFGPEQPRPLFSRTLDFGGRSYRLETAPTPLYNQMHRSWQSWGVLAISVLSTGLLSALLLLSTGYTARIEAQVADRTRKLRDSEFRWKFALEGAGDGVWDWDVSNGKVFFSRRWKEMLGYDKEEISDSVDEWKNRLHPDDKSATLAALQANLDGKTPIYTIEHRLRCRDGSWKWILDRGMVVSRDHNGRPLRVIGTQTDITERKLHEQLVQRLAHYDALTGLPNRSLFDDRFRQHLTSAKRDKQMLALMFIDLDRFKPVNDDLGHHWGDELLKQAATRMQACVREADTVSRIGGDEFIVLLPSIKTLDDAFRVAEKIRLALSEPFMLDNHRICISSSIGLALYPDDGLDELQLLKNADTAMYAAKAAGRDTIQHYRNDMQLMGLKQALEPGGKADKHEL</sequence>
<evidence type="ECO:0000256" key="3">
    <source>
        <dbReference type="ARBA" id="ARBA00022692"/>
    </source>
</evidence>